<dbReference type="Proteomes" id="UP000270343">
    <property type="component" value="Unassembled WGS sequence"/>
</dbReference>
<dbReference type="InterPro" id="IPR036890">
    <property type="entry name" value="HATPase_C_sf"/>
</dbReference>
<proteinExistence type="predicted"/>
<accession>A0A3B0AGC9</accession>
<gene>
    <name evidence="1" type="ORF">D7231_34225</name>
</gene>
<dbReference type="AlphaFoldDB" id="A0A3B0AGC9"/>
<reference evidence="1 2" key="1">
    <citation type="journal article" date="2015" name="Antonie Van Leeuwenhoek">
        <title>Streptomyces klenkii sp. nov., isolated from deep marine sediment.</title>
        <authorList>
            <person name="Veyisoglu A."/>
            <person name="Sahin N."/>
        </authorList>
    </citation>
    <scope>NUCLEOTIDE SEQUENCE [LARGE SCALE GENOMIC DNA]</scope>
    <source>
        <strain evidence="1 2">KCTC 29202</strain>
    </source>
</reference>
<name>A0A3B0AGC9_9ACTN</name>
<dbReference type="EMBL" id="RBAM01000041">
    <property type="protein sequence ID" value="RKN59650.1"/>
    <property type="molecule type" value="Genomic_DNA"/>
</dbReference>
<organism evidence="1 2">
    <name type="scientific">Streptomyces klenkii</name>
    <dbReference type="NCBI Taxonomy" id="1420899"/>
    <lineage>
        <taxon>Bacteria</taxon>
        <taxon>Bacillati</taxon>
        <taxon>Actinomycetota</taxon>
        <taxon>Actinomycetes</taxon>
        <taxon>Kitasatosporales</taxon>
        <taxon>Streptomycetaceae</taxon>
        <taxon>Streptomyces</taxon>
    </lineage>
</organism>
<dbReference type="Gene3D" id="3.30.565.10">
    <property type="entry name" value="Histidine kinase-like ATPase, C-terminal domain"/>
    <property type="match status" value="1"/>
</dbReference>
<evidence type="ECO:0008006" key="3">
    <source>
        <dbReference type="Google" id="ProtNLM"/>
    </source>
</evidence>
<evidence type="ECO:0000313" key="2">
    <source>
        <dbReference type="Proteomes" id="UP000270343"/>
    </source>
</evidence>
<sequence>MSTGTLSNPSTTTHDAGESYVITAPAFPPTARVLRDSVRAMLSGTFSELTDDARLCVSDAVTYILRSKDHGPTVTMCVCLYSTRLTIAVEDAAAPSRLLYTLSTPDMGAERQLTLMRRLAYWAGVSRTWDGTRRATRVFFELSTEGTGEA</sequence>
<dbReference type="OrthoDB" id="4298621at2"/>
<comment type="caution">
    <text evidence="1">The sequence shown here is derived from an EMBL/GenBank/DDBJ whole genome shotgun (WGS) entry which is preliminary data.</text>
</comment>
<dbReference type="RefSeq" id="WP_120760199.1">
    <property type="nucleotide sequence ID" value="NZ_RBAM01000041.1"/>
</dbReference>
<evidence type="ECO:0000313" key="1">
    <source>
        <dbReference type="EMBL" id="RKN59650.1"/>
    </source>
</evidence>
<protein>
    <recommendedName>
        <fullName evidence="3">ATP-binding protein</fullName>
    </recommendedName>
</protein>
<keyword evidence="2" id="KW-1185">Reference proteome</keyword>